<dbReference type="EMBL" id="JACIEI010000012">
    <property type="protein sequence ID" value="MBB3995262.1"/>
    <property type="molecule type" value="Genomic_DNA"/>
</dbReference>
<dbReference type="SUPFAM" id="SSF102114">
    <property type="entry name" value="Radical SAM enzymes"/>
    <property type="match status" value="1"/>
</dbReference>
<dbReference type="Proteomes" id="UP000530268">
    <property type="component" value="Unassembled WGS sequence"/>
</dbReference>
<gene>
    <name evidence="19" type="ORF">GGR95_002914</name>
</gene>
<name>A0A7W6E9S9_9RHOB</name>
<dbReference type="RefSeq" id="WP_184567025.1">
    <property type="nucleotide sequence ID" value="NZ_JACIEI010000012.1"/>
</dbReference>
<feature type="binding site" evidence="16">
    <location>
        <position position="328"/>
    </location>
    <ligand>
        <name>S-adenosyl-L-methionine</name>
        <dbReference type="ChEBI" id="CHEBI:59789"/>
        <label>1</label>
    </ligand>
</feature>
<evidence type="ECO:0000259" key="18">
    <source>
        <dbReference type="PROSITE" id="PS51918"/>
    </source>
</evidence>
<comment type="function">
    <text evidence="13">Involved in the heme biosynthesis. Catalyzes the anaerobic oxidative decarboxylation of propionate groups of rings A and B of coproporphyrinogen III to yield the vinyl groups in protoporphyrinogen IX.</text>
</comment>
<feature type="binding site" evidence="16">
    <location>
        <position position="144"/>
    </location>
    <ligand>
        <name>S-adenosyl-L-methionine</name>
        <dbReference type="ChEBI" id="CHEBI:59789"/>
        <label>1</label>
    </ligand>
</feature>
<reference evidence="19 20" key="1">
    <citation type="submission" date="2020-08" db="EMBL/GenBank/DDBJ databases">
        <title>Genomic Encyclopedia of Type Strains, Phase IV (KMG-IV): sequencing the most valuable type-strain genomes for metagenomic binning, comparative biology and taxonomic classification.</title>
        <authorList>
            <person name="Goeker M."/>
        </authorList>
    </citation>
    <scope>NUCLEOTIDE SEQUENCE [LARGE SCALE GENOMIC DNA]</scope>
    <source>
        <strain evidence="19 20">DSM 102234</strain>
    </source>
</reference>
<dbReference type="GO" id="GO:0051539">
    <property type="term" value="F:4 iron, 4 sulfur cluster binding"/>
    <property type="evidence" value="ECO:0007669"/>
    <property type="project" value="UniProtKB-KW"/>
</dbReference>
<feature type="binding site" evidence="16">
    <location>
        <begin position="66"/>
        <end position="68"/>
    </location>
    <ligand>
        <name>S-adenosyl-L-methionine</name>
        <dbReference type="ChEBI" id="CHEBI:59789"/>
        <label>2</label>
    </ligand>
</feature>
<feature type="domain" description="Radical SAM core" evidence="18">
    <location>
        <begin position="45"/>
        <end position="279"/>
    </location>
</feature>
<evidence type="ECO:0000256" key="14">
    <source>
        <dbReference type="ARBA" id="ARBA00048321"/>
    </source>
</evidence>
<proteinExistence type="inferred from homology"/>
<dbReference type="GO" id="GO:0051989">
    <property type="term" value="F:coproporphyrinogen dehydrogenase activity"/>
    <property type="evidence" value="ECO:0007669"/>
    <property type="project" value="UniProtKB-EC"/>
</dbReference>
<dbReference type="Pfam" id="PF04055">
    <property type="entry name" value="Radical_SAM"/>
    <property type="match status" value="1"/>
</dbReference>
<dbReference type="GO" id="GO:0046872">
    <property type="term" value="F:metal ion binding"/>
    <property type="evidence" value="ECO:0007669"/>
    <property type="project" value="UniProtKB-KW"/>
</dbReference>
<keyword evidence="9 15" id="KW-0560">Oxidoreductase</keyword>
<evidence type="ECO:0000256" key="16">
    <source>
        <dbReference type="PIRSR" id="PIRSR000167-1"/>
    </source>
</evidence>
<dbReference type="PROSITE" id="PS51918">
    <property type="entry name" value="RADICAL_SAM"/>
    <property type="match status" value="1"/>
</dbReference>
<evidence type="ECO:0000256" key="2">
    <source>
        <dbReference type="ARBA" id="ARBA00004785"/>
    </source>
</evidence>
<feature type="binding site" evidence="16">
    <location>
        <begin position="112"/>
        <end position="113"/>
    </location>
    <ligand>
        <name>S-adenosyl-L-methionine</name>
        <dbReference type="ChEBI" id="CHEBI:59789"/>
        <label>2</label>
    </ligand>
</feature>
<dbReference type="InterPro" id="IPR034505">
    <property type="entry name" value="Coproporphyrinogen-III_oxidase"/>
</dbReference>
<feature type="binding site" evidence="17">
    <location>
        <position position="67"/>
    </location>
    <ligand>
        <name>[4Fe-4S] cluster</name>
        <dbReference type="ChEBI" id="CHEBI:49883"/>
        <note>4Fe-4S-S-AdoMet</note>
    </ligand>
</feature>
<evidence type="ECO:0000313" key="19">
    <source>
        <dbReference type="EMBL" id="MBB3995262.1"/>
    </source>
</evidence>
<evidence type="ECO:0000256" key="7">
    <source>
        <dbReference type="ARBA" id="ARBA00022691"/>
    </source>
</evidence>
<keyword evidence="5 15" id="KW-0004">4Fe-4S</keyword>
<feature type="binding site" evidence="16">
    <location>
        <position position="208"/>
    </location>
    <ligand>
        <name>S-adenosyl-L-methionine</name>
        <dbReference type="ChEBI" id="CHEBI:59789"/>
        <label>2</label>
    </ligand>
</feature>
<accession>A0A7W6E9S9</accession>
<sequence>MSNIDTFRRHGLFDARVPRYTSYPPANHFVEGAGQRNQQDWLQAVPDGTDVSIYIHIPFCKRLCWFCACRTQGTKTMRPVDAYVTILCKEIMAVRRSLPDTVNMSRLHLGGGTPTILSPETMTQLLRCVFAAFTHAPDFEFSVEIDPTEAAPDLLQTLIDFGLTRASLGVQDFSEKVQQAIGRPQTLEQTQTVILFLREQNVSSLNLDVLYGLPHQTLESFTRTLDHVLALQPDRLAIYGYAHVPWMSKRQVMIKPDDLPDTLMRLALAAAADRVFTENGYQAIGIDHFTLPDDSLAHASTTGMLRRNFQGYTDDQSQILLGFGASAISKLPQGYAQNTPATFAYQERIEANGFASFKGFAMSTKDRMMAQVIEDLMCRFIFNEAALGEAFPTYHADIRAMAVSLMQKFSDVFFISSKGLELKPAAYPLVRVIAGYLDDRTTQQTAHSSAI</sequence>
<organism evidence="19 20">
    <name type="scientific">Sulfitobacter undariae</name>
    <dbReference type="NCBI Taxonomy" id="1563671"/>
    <lineage>
        <taxon>Bacteria</taxon>
        <taxon>Pseudomonadati</taxon>
        <taxon>Pseudomonadota</taxon>
        <taxon>Alphaproteobacteria</taxon>
        <taxon>Rhodobacterales</taxon>
        <taxon>Roseobacteraceae</taxon>
        <taxon>Sulfitobacter</taxon>
    </lineage>
</organism>
<evidence type="ECO:0000256" key="6">
    <source>
        <dbReference type="ARBA" id="ARBA00022490"/>
    </source>
</evidence>
<evidence type="ECO:0000256" key="8">
    <source>
        <dbReference type="ARBA" id="ARBA00022723"/>
    </source>
</evidence>
<keyword evidence="10 15" id="KW-0408">Iron</keyword>
<dbReference type="Gene3D" id="3.80.30.20">
    <property type="entry name" value="tm_1862 like domain"/>
    <property type="match status" value="1"/>
</dbReference>
<dbReference type="EC" id="1.3.98.3" evidence="15"/>
<dbReference type="SFLD" id="SFLDG01065">
    <property type="entry name" value="anaerobic_coproporphyrinogen-I"/>
    <property type="match status" value="1"/>
</dbReference>
<dbReference type="PANTHER" id="PTHR13932:SF6">
    <property type="entry name" value="OXYGEN-INDEPENDENT COPROPORPHYRINOGEN III OXIDASE"/>
    <property type="match status" value="1"/>
</dbReference>
<evidence type="ECO:0000256" key="4">
    <source>
        <dbReference type="ARBA" id="ARBA00011245"/>
    </source>
</evidence>
<dbReference type="AlphaFoldDB" id="A0A7W6E9S9"/>
<comment type="catalytic activity">
    <reaction evidence="14 15">
        <text>coproporphyrinogen III + 2 S-adenosyl-L-methionine = protoporphyrinogen IX + 2 5'-deoxyadenosine + 2 L-methionine + 2 CO2</text>
        <dbReference type="Rhea" id="RHEA:15425"/>
        <dbReference type="ChEBI" id="CHEBI:16526"/>
        <dbReference type="ChEBI" id="CHEBI:17319"/>
        <dbReference type="ChEBI" id="CHEBI:57307"/>
        <dbReference type="ChEBI" id="CHEBI:57309"/>
        <dbReference type="ChEBI" id="CHEBI:57844"/>
        <dbReference type="ChEBI" id="CHEBI:59789"/>
        <dbReference type="EC" id="1.3.98.3"/>
    </reaction>
</comment>
<evidence type="ECO:0000256" key="10">
    <source>
        <dbReference type="ARBA" id="ARBA00023004"/>
    </source>
</evidence>
<protein>
    <recommendedName>
        <fullName evidence="15">Coproporphyrinogen-III oxidase</fullName>
        <ecNumber evidence="15">1.3.98.3</ecNumber>
    </recommendedName>
</protein>
<dbReference type="InterPro" id="IPR006638">
    <property type="entry name" value="Elp3/MiaA/NifB-like_rSAM"/>
</dbReference>
<comment type="cofactor">
    <cofactor evidence="15 17">
        <name>[4Fe-4S] cluster</name>
        <dbReference type="ChEBI" id="CHEBI:49883"/>
    </cofactor>
    <text evidence="15 17">Binds 1 [4Fe-4S] cluster. The cluster is coordinated with 3 cysteines and an exchangeable S-adenosyl-L-methionine.</text>
</comment>
<keyword evidence="20" id="KW-1185">Reference proteome</keyword>
<keyword evidence="11 15" id="KW-0411">Iron-sulfur</keyword>
<comment type="caution">
    <text evidence="19">The sequence shown here is derived from an EMBL/GenBank/DDBJ whole genome shotgun (WGS) entry which is preliminary data.</text>
</comment>
<dbReference type="GO" id="GO:0006782">
    <property type="term" value="P:protoporphyrinogen IX biosynthetic process"/>
    <property type="evidence" value="ECO:0007669"/>
    <property type="project" value="UniProtKB-UniPathway"/>
</dbReference>
<evidence type="ECO:0000256" key="12">
    <source>
        <dbReference type="ARBA" id="ARBA00023244"/>
    </source>
</evidence>
<evidence type="ECO:0000313" key="20">
    <source>
        <dbReference type="Proteomes" id="UP000530268"/>
    </source>
</evidence>
<evidence type="ECO:0000256" key="11">
    <source>
        <dbReference type="ARBA" id="ARBA00023014"/>
    </source>
</evidence>
<feature type="binding site" evidence="17">
    <location>
        <position position="60"/>
    </location>
    <ligand>
        <name>[4Fe-4S] cluster</name>
        <dbReference type="ChEBI" id="CHEBI:49883"/>
        <note>4Fe-4S-S-AdoMet</note>
    </ligand>
</feature>
<evidence type="ECO:0000256" key="15">
    <source>
        <dbReference type="PIRNR" id="PIRNR000167"/>
    </source>
</evidence>
<evidence type="ECO:0000256" key="1">
    <source>
        <dbReference type="ARBA" id="ARBA00004496"/>
    </source>
</evidence>
<evidence type="ECO:0000256" key="3">
    <source>
        <dbReference type="ARBA" id="ARBA00005493"/>
    </source>
</evidence>
<dbReference type="NCBIfam" id="TIGR00538">
    <property type="entry name" value="hemN"/>
    <property type="match status" value="1"/>
</dbReference>
<keyword evidence="7 15" id="KW-0949">S-adenosyl-L-methionine</keyword>
<feature type="binding site" evidence="17">
    <location>
        <position position="64"/>
    </location>
    <ligand>
        <name>[4Fe-4S] cluster</name>
        <dbReference type="ChEBI" id="CHEBI:49883"/>
        <note>4Fe-4S-S-AdoMet</note>
    </ligand>
</feature>
<evidence type="ECO:0000256" key="13">
    <source>
        <dbReference type="ARBA" id="ARBA00024295"/>
    </source>
</evidence>
<dbReference type="SMART" id="SM00729">
    <property type="entry name" value="Elp3"/>
    <property type="match status" value="1"/>
</dbReference>
<feature type="binding site" evidence="16">
    <location>
        <position position="54"/>
    </location>
    <ligand>
        <name>S-adenosyl-L-methionine</name>
        <dbReference type="ChEBI" id="CHEBI:59789"/>
        <label>1</label>
    </ligand>
</feature>
<dbReference type="InterPro" id="IPR023404">
    <property type="entry name" value="rSAM_horseshoe"/>
</dbReference>
<dbReference type="InterPro" id="IPR004558">
    <property type="entry name" value="Coprogen_oxidase_HemN"/>
</dbReference>
<dbReference type="UniPathway" id="UPA00251">
    <property type="reaction ID" value="UER00323"/>
</dbReference>
<dbReference type="SFLD" id="SFLDS00029">
    <property type="entry name" value="Radical_SAM"/>
    <property type="match status" value="1"/>
</dbReference>
<evidence type="ECO:0000256" key="9">
    <source>
        <dbReference type="ARBA" id="ARBA00023002"/>
    </source>
</evidence>
<comment type="pathway">
    <text evidence="2 15">Porphyrin-containing compound metabolism; protoporphyrin-IX biosynthesis; protoporphyrinogen-IX from coproporphyrinogen-III (AdoMet route): step 1/1.</text>
</comment>
<keyword evidence="12 15" id="KW-0627">Porphyrin biosynthesis</keyword>
<keyword evidence="8 15" id="KW-0479">Metal-binding</keyword>
<dbReference type="GO" id="GO:0004109">
    <property type="term" value="F:coproporphyrinogen oxidase activity"/>
    <property type="evidence" value="ECO:0007669"/>
    <property type="project" value="InterPro"/>
</dbReference>
<dbReference type="PANTHER" id="PTHR13932">
    <property type="entry name" value="COPROPORPHYRINIGEN III OXIDASE"/>
    <property type="match status" value="1"/>
</dbReference>
<feature type="binding site" evidence="16">
    <location>
        <position position="242"/>
    </location>
    <ligand>
        <name>S-adenosyl-L-methionine</name>
        <dbReference type="ChEBI" id="CHEBI:59789"/>
        <label>2</label>
    </ligand>
</feature>
<keyword evidence="6 15" id="KW-0963">Cytoplasm</keyword>
<comment type="subcellular location">
    <subcellularLocation>
        <location evidence="1 15">Cytoplasm</location>
    </subcellularLocation>
</comment>
<evidence type="ECO:0000256" key="5">
    <source>
        <dbReference type="ARBA" id="ARBA00022485"/>
    </source>
</evidence>
<dbReference type="InterPro" id="IPR007197">
    <property type="entry name" value="rSAM"/>
</dbReference>
<evidence type="ECO:0000256" key="17">
    <source>
        <dbReference type="PIRSR" id="PIRSR000167-2"/>
    </source>
</evidence>
<dbReference type="Gene3D" id="1.10.10.920">
    <property type="match status" value="1"/>
</dbReference>
<feature type="binding site" evidence="16">
    <location>
        <position position="183"/>
    </location>
    <ligand>
        <name>S-adenosyl-L-methionine</name>
        <dbReference type="ChEBI" id="CHEBI:59789"/>
        <label>2</label>
    </ligand>
</feature>
<feature type="binding site" evidence="16">
    <location>
        <position position="111"/>
    </location>
    <ligand>
        <name>S-adenosyl-L-methionine</name>
        <dbReference type="ChEBI" id="CHEBI:59789"/>
        <label>1</label>
    </ligand>
</feature>
<dbReference type="GO" id="GO:0005737">
    <property type="term" value="C:cytoplasm"/>
    <property type="evidence" value="ECO:0007669"/>
    <property type="project" value="UniProtKB-SubCell"/>
</dbReference>
<feature type="binding site" evidence="16">
    <location>
        <position position="171"/>
    </location>
    <ligand>
        <name>S-adenosyl-L-methionine</name>
        <dbReference type="ChEBI" id="CHEBI:59789"/>
        <label>2</label>
    </ligand>
</feature>
<dbReference type="InterPro" id="IPR058240">
    <property type="entry name" value="rSAM_sf"/>
</dbReference>
<comment type="subunit">
    <text evidence="4">Monomer.</text>
</comment>
<dbReference type="PIRSF" id="PIRSF000167">
    <property type="entry name" value="HemN"/>
    <property type="match status" value="1"/>
</dbReference>
<comment type="similarity">
    <text evidence="3 15">Belongs to the anaerobic coproporphyrinogen-III oxidase family.</text>
</comment>